<dbReference type="SMART" id="SM01053">
    <property type="entry name" value="CaMBD"/>
    <property type="match status" value="1"/>
</dbReference>
<evidence type="ECO:0000256" key="6">
    <source>
        <dbReference type="ARBA" id="ARBA00023065"/>
    </source>
</evidence>
<dbReference type="Pfam" id="PF07885">
    <property type="entry name" value="Ion_trans_2"/>
    <property type="match status" value="1"/>
</dbReference>
<dbReference type="GO" id="GO:0016286">
    <property type="term" value="F:small conductance calcium-activated potassium channel activity"/>
    <property type="evidence" value="ECO:0007669"/>
    <property type="project" value="InterPro"/>
</dbReference>
<protein>
    <submittedName>
        <fullName evidence="11">Potassium calcium-activated channel subfamily N member 4</fullName>
    </submittedName>
</protein>
<evidence type="ECO:0000313" key="11">
    <source>
        <dbReference type="Ensembl" id="ENSRFEP00010030733.1"/>
    </source>
</evidence>
<reference evidence="12" key="3">
    <citation type="submission" date="2018-12" db="EMBL/GenBank/DDBJ databases">
        <title>G10K-VGP greater horseshoe bat female genome, primary haplotype.</title>
        <authorList>
            <person name="Teeling E."/>
            <person name="Myers G."/>
            <person name="Vernes S."/>
            <person name="Pippel M."/>
            <person name="Winkler S."/>
            <person name="Fedrigo O."/>
            <person name="Rhie A."/>
            <person name="Koren S."/>
            <person name="Phillippy A."/>
            <person name="Lewin H."/>
            <person name="Damas J."/>
            <person name="Howe K."/>
            <person name="Mountcastle J."/>
            <person name="Jarvis E.D."/>
        </authorList>
    </citation>
    <scope>NUCLEOTIDE SEQUENCE [LARGE SCALE GENOMIC DNA]</scope>
</reference>
<evidence type="ECO:0000256" key="8">
    <source>
        <dbReference type="ARBA" id="ARBA00023303"/>
    </source>
</evidence>
<dbReference type="SUPFAM" id="SSF81324">
    <property type="entry name" value="Voltage-gated potassium channels"/>
    <property type="match status" value="1"/>
</dbReference>
<dbReference type="InterPro" id="IPR013099">
    <property type="entry name" value="K_chnl_dom"/>
</dbReference>
<dbReference type="GeneTree" id="ENSGT00950000182904"/>
<keyword evidence="5 9" id="KW-1133">Transmembrane helix</keyword>
<dbReference type="Pfam" id="PF02888">
    <property type="entry name" value="CaMBD"/>
    <property type="match status" value="1"/>
</dbReference>
<keyword evidence="8" id="KW-0407">Ion channel</keyword>
<keyword evidence="4" id="KW-0112">Calmodulin-binding</keyword>
<accession>A0A671G497</accession>
<reference evidence="11 12" key="1">
    <citation type="journal article" date="2015" name="Annu Rev Anim Biosci">
        <title>The Genome 10K Project: a way forward.</title>
        <authorList>
            <person name="Koepfli K.P."/>
            <person name="Paten B."/>
            <person name="O'Brien S.J."/>
            <person name="Koepfli K.P."/>
            <person name="Paten B."/>
            <person name="Antunes A."/>
            <person name="Belov K."/>
            <person name="Bustamante C."/>
            <person name="Castoe T.A."/>
            <person name="Clawson H."/>
            <person name="Crawford A.J."/>
            <person name="Diekhans M."/>
            <person name="Distel D."/>
            <person name="Durbin R."/>
            <person name="Earl D."/>
            <person name="Fujita M.K."/>
            <person name="Gamble T."/>
            <person name="Georges A."/>
            <person name="Gemmell N."/>
            <person name="Gilbert M.T."/>
            <person name="Graves J.M."/>
            <person name="Green R.E."/>
            <person name="Hickey G."/>
            <person name="Jarvis E.D."/>
            <person name="Johnson W."/>
            <person name="Komissarov A."/>
            <person name="Korf I."/>
            <person name="Kuhn R."/>
            <person name="Larkin D.M."/>
            <person name="Lewin H."/>
            <person name="Lopez J.V."/>
            <person name="Ma J."/>
            <person name="Marques-Bonet T."/>
            <person name="Miller W."/>
            <person name="Murphy R."/>
            <person name="Pevzner P."/>
            <person name="Shapiro B."/>
            <person name="Steiner C."/>
            <person name="Tamazian G."/>
            <person name="Venkatesh B."/>
            <person name="Wang J."/>
            <person name="Wayne R."/>
            <person name="Wiley E."/>
            <person name="Yang H."/>
            <person name="Zhang G."/>
            <person name="Haussler D."/>
            <person name="Ryder O."/>
            <person name="O'Brien S.J."/>
        </authorList>
    </citation>
    <scope>NUCLEOTIDE SEQUENCE</scope>
</reference>
<dbReference type="GO" id="GO:0016020">
    <property type="term" value="C:membrane"/>
    <property type="evidence" value="ECO:0007669"/>
    <property type="project" value="UniProtKB-SubCell"/>
</dbReference>
<feature type="transmembrane region" description="Helical" evidence="9">
    <location>
        <begin position="207"/>
        <end position="226"/>
    </location>
</feature>
<dbReference type="Ensembl" id="ENSRFET00010033332.1">
    <property type="protein sequence ID" value="ENSRFEP00010030733.1"/>
    <property type="gene ID" value="ENSRFEG00010020308.1"/>
</dbReference>
<dbReference type="SUPFAM" id="SSF81327">
    <property type="entry name" value="Small-conductance potassium channel"/>
    <property type="match status" value="1"/>
</dbReference>
<evidence type="ECO:0000256" key="7">
    <source>
        <dbReference type="ARBA" id="ARBA00023136"/>
    </source>
</evidence>
<evidence type="ECO:0000256" key="4">
    <source>
        <dbReference type="ARBA" id="ARBA00022860"/>
    </source>
</evidence>
<dbReference type="Proteomes" id="UP000472240">
    <property type="component" value="Chromosome 15"/>
</dbReference>
<dbReference type="Gene3D" id="1.10.287.70">
    <property type="match status" value="1"/>
</dbReference>
<gene>
    <name evidence="11" type="primary">KCNN4</name>
</gene>
<keyword evidence="3 9" id="KW-0812">Transmembrane</keyword>
<dbReference type="PANTHER" id="PTHR10153">
    <property type="entry name" value="SMALL CONDUCTANCE CALCIUM-ACTIVATED POTASSIUM CHANNEL"/>
    <property type="match status" value="1"/>
</dbReference>
<evidence type="ECO:0000256" key="1">
    <source>
        <dbReference type="ARBA" id="ARBA00004141"/>
    </source>
</evidence>
<reference evidence="11" key="5">
    <citation type="submission" date="2025-09" db="UniProtKB">
        <authorList>
            <consortium name="Ensembl"/>
        </authorList>
    </citation>
    <scope>IDENTIFICATION</scope>
</reference>
<dbReference type="GO" id="GO:0005516">
    <property type="term" value="F:calmodulin binding"/>
    <property type="evidence" value="ECO:0007669"/>
    <property type="project" value="UniProtKB-KW"/>
</dbReference>
<comment type="subcellular location">
    <subcellularLocation>
        <location evidence="1">Membrane</location>
        <topology evidence="1">Multi-pass membrane protein</topology>
    </subcellularLocation>
</comment>
<keyword evidence="2" id="KW-0813">Transport</keyword>
<dbReference type="FunFam" id="1.10.287.70:FF:000160">
    <property type="entry name" value="Potassium calcium-activated channel subfamily N member 4"/>
    <property type="match status" value="1"/>
</dbReference>
<keyword evidence="6" id="KW-0406">Ion transport</keyword>
<dbReference type="InterPro" id="IPR015449">
    <property type="entry name" value="K_chnl_Ca-activ_SK"/>
</dbReference>
<reference evidence="11 12" key="2">
    <citation type="journal article" date="2018" name="Annu Rev Anim Biosci">
        <title>Bat Biology, Genomes, and the Bat1K Project: To Generate Chromosome-Level Genomes for All Living Bat Species.</title>
        <authorList>
            <person name="Teeling E.C."/>
            <person name="Vernes S.C."/>
            <person name="Davalos L.M."/>
            <person name="Ray D.A."/>
            <person name="Gilbert M.T.P."/>
            <person name="Myers E."/>
        </authorList>
    </citation>
    <scope>NUCLEOTIDE SEQUENCE</scope>
</reference>
<feature type="domain" description="Calmodulin-binding" evidence="10">
    <location>
        <begin position="274"/>
        <end position="340"/>
    </location>
</feature>
<dbReference type="InterPro" id="IPR004178">
    <property type="entry name" value="CaM-bd_dom"/>
</dbReference>
<evidence type="ECO:0000313" key="12">
    <source>
        <dbReference type="Proteomes" id="UP000472240"/>
    </source>
</evidence>
<evidence type="ECO:0000256" key="2">
    <source>
        <dbReference type="ARBA" id="ARBA00022448"/>
    </source>
</evidence>
<name>A0A671G497_RHIFE</name>
<dbReference type="InterPro" id="IPR036122">
    <property type="entry name" value="CaM-bd_dom_sf"/>
</dbReference>
<organism evidence="11 12">
    <name type="scientific">Rhinolophus ferrumequinum</name>
    <name type="common">Greater horseshoe bat</name>
    <dbReference type="NCBI Taxonomy" id="59479"/>
    <lineage>
        <taxon>Eukaryota</taxon>
        <taxon>Metazoa</taxon>
        <taxon>Chordata</taxon>
        <taxon>Craniata</taxon>
        <taxon>Vertebrata</taxon>
        <taxon>Euteleostomi</taxon>
        <taxon>Mammalia</taxon>
        <taxon>Eutheria</taxon>
        <taxon>Laurasiatheria</taxon>
        <taxon>Chiroptera</taxon>
        <taxon>Yinpterochiroptera</taxon>
        <taxon>Rhinolophoidea</taxon>
        <taxon>Rhinolophidae</taxon>
        <taxon>Rhinolophinae</taxon>
        <taxon>Rhinolophus</taxon>
    </lineage>
</organism>
<reference evidence="11" key="4">
    <citation type="submission" date="2025-08" db="UniProtKB">
        <authorList>
            <consortium name="Ensembl"/>
        </authorList>
    </citation>
    <scope>IDENTIFICATION</scope>
</reference>
<evidence type="ECO:0000259" key="10">
    <source>
        <dbReference type="SMART" id="SM01053"/>
    </source>
</evidence>
<evidence type="ECO:0000256" key="5">
    <source>
        <dbReference type="ARBA" id="ARBA00022989"/>
    </source>
</evidence>
<evidence type="ECO:0000256" key="9">
    <source>
        <dbReference type="SAM" id="Phobius"/>
    </source>
</evidence>
<dbReference type="AlphaFoldDB" id="A0A671G497"/>
<keyword evidence="7 9" id="KW-0472">Membrane</keyword>
<evidence type="ECO:0000256" key="3">
    <source>
        <dbReference type="ARBA" id="ARBA00022692"/>
    </source>
</evidence>
<proteinExistence type="predicted"/>
<keyword evidence="12" id="KW-1185">Reference proteome</keyword>
<sequence length="390" mass="43649">MGGELVPGLGALRRRKRLLEQETWLAGWSVTLAGIGIGLMVLHAELLWFGGCPWALYLFLVKCTISISTFLLLCLIVAFHAKEVQLFMTDNGLRDWRVALTRRQAAQILLELAVCGLHPAPVRGPPCAQGSRTPRIATQSWPGFLSQGEALLSLAMLLRLYLVPRAVLLHSGVLLNASYRSIGALNQVRFRHWFVAKLYMTTHPGRLLLCLTLGLWLTTAWVLSVAERQTVNATGHLSDTLWLIPITFLTIGYGDVVPSTMWGKIVCLCTGVMMKESAARVLQEAWMFYKHTRRKDSRAARRHQRKLLAAIHTFRQVRLKHRKLREQVNSMVDISKMHMILCDLQLGLSSSHQALEKRIDALAGKLDTLTELLSTALGPQQLPEPSQEAT</sequence>
<dbReference type="Pfam" id="PF03530">
    <property type="entry name" value="SK_channel"/>
    <property type="match status" value="1"/>
</dbReference>
<feature type="transmembrane region" description="Helical" evidence="9">
    <location>
        <begin position="23"/>
        <end position="42"/>
    </location>
</feature>
<feature type="transmembrane region" description="Helical" evidence="9">
    <location>
        <begin position="54"/>
        <end position="79"/>
    </location>
</feature>